<dbReference type="CDD" id="cd16462">
    <property type="entry name" value="RING-H2_Pep3p-like"/>
    <property type="match status" value="1"/>
</dbReference>
<evidence type="ECO:0000313" key="9">
    <source>
        <dbReference type="Proteomes" id="UP001150942"/>
    </source>
</evidence>
<dbReference type="Pfam" id="PF26148">
    <property type="entry name" value="VPS18_RING_C"/>
    <property type="match status" value="1"/>
</dbReference>
<dbReference type="PANTHER" id="PTHR23323:SF26">
    <property type="entry name" value="VACUOLAR PROTEIN SORTING-ASSOCIATED PROTEIN 18 HOMOLOG"/>
    <property type="match status" value="1"/>
</dbReference>
<dbReference type="Proteomes" id="UP001150942">
    <property type="component" value="Unassembled WGS sequence"/>
</dbReference>
<dbReference type="GO" id="GO:0006904">
    <property type="term" value="P:vesicle docking involved in exocytosis"/>
    <property type="evidence" value="ECO:0007669"/>
    <property type="project" value="TreeGrafter"/>
</dbReference>
<evidence type="ECO:0000259" key="6">
    <source>
        <dbReference type="Pfam" id="PF05131"/>
    </source>
</evidence>
<dbReference type="PANTHER" id="PTHR23323">
    <property type="entry name" value="VACUOLAR PROTEIN SORTING-ASSOCIATED PROTEIN"/>
    <property type="match status" value="1"/>
</dbReference>
<dbReference type="OrthoDB" id="1845386at2759"/>
<keyword evidence="9" id="KW-1185">Reference proteome</keyword>
<keyword evidence="2" id="KW-0863">Zinc-finger</keyword>
<feature type="domain" description="Pep3/Vps18 RING C-terminal" evidence="7">
    <location>
        <begin position="835"/>
        <end position="924"/>
    </location>
</feature>
<reference evidence="8" key="2">
    <citation type="journal article" date="2023" name="IMA Fungus">
        <title>Comparative genomic study of the Penicillium genus elucidates a diverse pangenome and 15 lateral gene transfer events.</title>
        <authorList>
            <person name="Petersen C."/>
            <person name="Sorensen T."/>
            <person name="Nielsen M.R."/>
            <person name="Sondergaard T.E."/>
            <person name="Sorensen J.L."/>
            <person name="Fitzpatrick D.A."/>
            <person name="Frisvad J.C."/>
            <person name="Nielsen K.L."/>
        </authorList>
    </citation>
    <scope>NUCLEOTIDE SEQUENCE</scope>
    <source>
        <strain evidence="8">IBT 20477</strain>
    </source>
</reference>
<keyword evidence="3" id="KW-0862">Zinc</keyword>
<dbReference type="GO" id="GO:0030897">
    <property type="term" value="C:HOPS complex"/>
    <property type="evidence" value="ECO:0007669"/>
    <property type="project" value="TreeGrafter"/>
</dbReference>
<evidence type="ECO:0000256" key="2">
    <source>
        <dbReference type="ARBA" id="ARBA00022771"/>
    </source>
</evidence>
<evidence type="ECO:0000256" key="4">
    <source>
        <dbReference type="ARBA" id="ARBA00023136"/>
    </source>
</evidence>
<dbReference type="AlphaFoldDB" id="A0A9W9MEI2"/>
<comment type="caution">
    <text evidence="8">The sequence shown here is derived from an EMBL/GenBank/DDBJ whole genome shotgun (WGS) entry which is preliminary data.</text>
</comment>
<organism evidence="8 9">
    <name type="scientific">Penicillium cf. viridicatum</name>
    <dbReference type="NCBI Taxonomy" id="2972119"/>
    <lineage>
        <taxon>Eukaryota</taxon>
        <taxon>Fungi</taxon>
        <taxon>Dikarya</taxon>
        <taxon>Ascomycota</taxon>
        <taxon>Pezizomycotina</taxon>
        <taxon>Eurotiomycetes</taxon>
        <taxon>Eurotiomycetidae</taxon>
        <taxon>Eurotiales</taxon>
        <taxon>Aspergillaceae</taxon>
        <taxon>Penicillium</taxon>
    </lineage>
</organism>
<dbReference type="GO" id="GO:0048284">
    <property type="term" value="P:organelle fusion"/>
    <property type="evidence" value="ECO:0007669"/>
    <property type="project" value="TreeGrafter"/>
</dbReference>
<dbReference type="GO" id="GO:0007033">
    <property type="term" value="P:vacuole organization"/>
    <property type="evidence" value="ECO:0007669"/>
    <property type="project" value="TreeGrafter"/>
</dbReference>
<comment type="subcellular location">
    <subcellularLocation>
        <location evidence="5">Endomembrane system</location>
        <topology evidence="5">Peripheral membrane protein</topology>
        <orientation evidence="5">Cytoplasmic side</orientation>
    </subcellularLocation>
</comment>
<keyword evidence="1" id="KW-0479">Metal-binding</keyword>
<dbReference type="InterPro" id="IPR058919">
    <property type="entry name" value="Pep3/Vps18_RING_C"/>
</dbReference>
<accession>A0A9W9MEI2</accession>
<dbReference type="GO" id="GO:0030674">
    <property type="term" value="F:protein-macromolecule adaptor activity"/>
    <property type="evidence" value="ECO:0007669"/>
    <property type="project" value="TreeGrafter"/>
</dbReference>
<keyword evidence="4" id="KW-0472">Membrane</keyword>
<evidence type="ECO:0000256" key="1">
    <source>
        <dbReference type="ARBA" id="ARBA00022723"/>
    </source>
</evidence>
<dbReference type="InterPro" id="IPR007810">
    <property type="entry name" value="Pep3/Vps18_beta-prop"/>
</dbReference>
<evidence type="ECO:0000256" key="5">
    <source>
        <dbReference type="ARBA" id="ARBA00029433"/>
    </source>
</evidence>
<dbReference type="GO" id="GO:0007032">
    <property type="term" value="P:endosome organization"/>
    <property type="evidence" value="ECO:0007669"/>
    <property type="project" value="TreeGrafter"/>
</dbReference>
<dbReference type="Pfam" id="PF05131">
    <property type="entry name" value="Pep3_Vps18"/>
    <property type="match status" value="1"/>
</dbReference>
<evidence type="ECO:0000313" key="8">
    <source>
        <dbReference type="EMBL" id="KAJ5197317.1"/>
    </source>
</evidence>
<evidence type="ECO:0000256" key="3">
    <source>
        <dbReference type="ARBA" id="ARBA00022833"/>
    </source>
</evidence>
<feature type="domain" description="Pep3/Vps18 beta-propeller" evidence="6">
    <location>
        <begin position="24"/>
        <end position="385"/>
    </location>
</feature>
<dbReference type="SUPFAM" id="SSF57850">
    <property type="entry name" value="RING/U-box"/>
    <property type="match status" value="1"/>
</dbReference>
<reference evidence="8" key="1">
    <citation type="submission" date="2022-11" db="EMBL/GenBank/DDBJ databases">
        <authorList>
            <person name="Petersen C."/>
        </authorList>
    </citation>
    <scope>NUCLEOTIDE SEQUENCE</scope>
    <source>
        <strain evidence="8">IBT 20477</strain>
    </source>
</reference>
<proteinExistence type="predicted"/>
<dbReference type="GO" id="GO:0005768">
    <property type="term" value="C:endosome"/>
    <property type="evidence" value="ECO:0007669"/>
    <property type="project" value="TreeGrafter"/>
</dbReference>
<dbReference type="GO" id="GO:0008270">
    <property type="term" value="F:zinc ion binding"/>
    <property type="evidence" value="ECO:0007669"/>
    <property type="project" value="UniProtKB-KW"/>
</dbReference>
<dbReference type="EMBL" id="JAPQKQ010000005">
    <property type="protein sequence ID" value="KAJ5197317.1"/>
    <property type="molecule type" value="Genomic_DNA"/>
</dbReference>
<gene>
    <name evidence="8" type="ORF">N7449_007796</name>
</gene>
<evidence type="ECO:0000259" key="7">
    <source>
        <dbReference type="Pfam" id="PF26148"/>
    </source>
</evidence>
<protein>
    <submittedName>
        <fullName evidence="8">Pep3/Vps18/deep orange</fullName>
    </submittedName>
</protein>
<name>A0A9W9MEI2_9EURO</name>
<sequence>MALDGSSSYVAPSNLMESPSSSLPMFDVERVQLAFSVAADFVAAQVSNNVLVLALSTNRILRIDLDSPEDVEDIDLPKKSSEVGVIRRMFLDPSASHLIITTTLGENYYLHAQSPSRQPKPLSRLKGVSIESVAWNPSLPTASTREILIGATDGNVYETYIEPSSYRQEKYTTPVYQVPGASPVVGISVEPVSSKPDQRRVLIATYGKLLHFIGRAGASKYGRESGVYSELFQREMPVIHESPNSSSSAPSSLVISPSISESYQAEGYTEKQFAWLSSEGIYHGQLASESPFKSANMLARSVFPASESPRGGRKLIQDPISAMTLSQWHVLALVGGRVVAVNRLSQEVVHDQPVLEPGQSALGLLTDLTKNTYWLFTSQAIFEVVAGDEDRDVWKIFLKEQKFDEALQYARGAAQRDAVMTASGDFLAGKGNFLEAAKVWGKSSKGFEEVCLTMIDHKEHDALRNYLLSQLATYKKASLMQRIMVASWLVELFMSKLNSLDDNIATKAELAEGTSPGEIKDQLGSIRADFQEFVNSYKADLDKKTVYDVISSHGREEELLFFATATNDHNYVLSYWIQREKWLEALKVLQRQSEADVFYKYSSVLMTHKPTDLVDILMRQTNLDPERLIPALLNYNKSASVSSLNQNQAVRYLNFIIVNHPNPSAAVHNTLISIHASSPSPSEAGLLTYLQSQPSSPLHTTQTSHFDCAFKTNESTLEHKDIELAAIVADRPEGNDKLRKKLWLLVAEKKIRQPGTGIKDAIEFLRRCELLRIEDLIPFFPDFVVIDDFKDEICTALEDYSRHIDSLRQEMDNSALTARQIRGEISGLDTRYAIVEPGERCWICSLPVLSRQFFVFPCQHAFHSDCLGREVLDGAGGKKKYIRDLQAQLSNGDVSASRREEIVKELDGLVAEACILCGDHAIKQIDKPFIASSESAEDWAL</sequence>